<reference evidence="4" key="1">
    <citation type="submission" date="2006-10" db="EMBL/GenBank/DDBJ databases">
        <title>Complete sequence of Solibacter usitatus Ellin6076.</title>
        <authorList>
            <consortium name="US DOE Joint Genome Institute"/>
            <person name="Copeland A."/>
            <person name="Lucas S."/>
            <person name="Lapidus A."/>
            <person name="Barry K."/>
            <person name="Detter J.C."/>
            <person name="Glavina del Rio T."/>
            <person name="Hammon N."/>
            <person name="Israni S."/>
            <person name="Dalin E."/>
            <person name="Tice H."/>
            <person name="Pitluck S."/>
            <person name="Thompson L.S."/>
            <person name="Brettin T."/>
            <person name="Bruce D."/>
            <person name="Han C."/>
            <person name="Tapia R."/>
            <person name="Gilna P."/>
            <person name="Schmutz J."/>
            <person name="Larimer F."/>
            <person name="Land M."/>
            <person name="Hauser L."/>
            <person name="Kyrpides N."/>
            <person name="Mikhailova N."/>
            <person name="Janssen P.H."/>
            <person name="Kuske C.R."/>
            <person name="Richardson P."/>
        </authorList>
    </citation>
    <scope>NUCLEOTIDE SEQUENCE</scope>
    <source>
        <strain evidence="4">Ellin6076</strain>
    </source>
</reference>
<name>Q020B9_SOLUE</name>
<dbReference type="GO" id="GO:0032259">
    <property type="term" value="P:methylation"/>
    <property type="evidence" value="ECO:0007669"/>
    <property type="project" value="UniProtKB-KW"/>
</dbReference>
<dbReference type="InterPro" id="IPR041698">
    <property type="entry name" value="Methyltransf_25"/>
</dbReference>
<dbReference type="eggNOG" id="COG4106">
    <property type="taxonomic scope" value="Bacteria"/>
</dbReference>
<dbReference type="InParanoid" id="Q020B9"/>
<dbReference type="SUPFAM" id="SSF53335">
    <property type="entry name" value="S-adenosyl-L-methionine-dependent methyltransferases"/>
    <property type="match status" value="1"/>
</dbReference>
<dbReference type="STRING" id="234267.Acid_3776"/>
<dbReference type="CDD" id="cd02440">
    <property type="entry name" value="AdoMet_MTases"/>
    <property type="match status" value="1"/>
</dbReference>
<evidence type="ECO:0000256" key="1">
    <source>
        <dbReference type="ARBA" id="ARBA00022603"/>
    </source>
</evidence>
<dbReference type="OrthoDB" id="9760689at2"/>
<sequence>MAADWNARLYDASHGFVWEFGRDLLGMLAPSAGERILDVGCGTGHLTAEIAAAGARVTGVDRSAAMIAQARANFPTLEFDTRDACALRYEAEFDAVFSNAALHWVQPAEDAAAGMARALKPAGRLVVELGGRGNVAILVDGANRALRQLGVEHPERLNPWYFPSVGEYATLLERYGIEVTLAALFDRPTPLEPGEASLTTWFQMFGGPLMEPLSKGQREEFVRLVAEHARPQLWHDGRWITDYRRLRIAGRKTLS</sequence>
<dbReference type="KEGG" id="sus:Acid_3776"/>
<feature type="domain" description="Methyltransferase" evidence="3">
    <location>
        <begin position="36"/>
        <end position="123"/>
    </location>
</feature>
<gene>
    <name evidence="4" type="ordered locus">Acid_3776</name>
</gene>
<evidence type="ECO:0000256" key="2">
    <source>
        <dbReference type="ARBA" id="ARBA00022679"/>
    </source>
</evidence>
<evidence type="ECO:0000259" key="3">
    <source>
        <dbReference type="Pfam" id="PF13649"/>
    </source>
</evidence>
<dbReference type="AlphaFoldDB" id="Q020B9"/>
<keyword evidence="2 4" id="KW-0808">Transferase</keyword>
<dbReference type="Gene3D" id="3.40.50.150">
    <property type="entry name" value="Vaccinia Virus protein VP39"/>
    <property type="match status" value="1"/>
</dbReference>
<accession>Q020B9</accession>
<dbReference type="HOGENOM" id="CLU_037990_5_3_0"/>
<evidence type="ECO:0000313" key="4">
    <source>
        <dbReference type="EMBL" id="ABJ84746.1"/>
    </source>
</evidence>
<proteinExistence type="predicted"/>
<dbReference type="GO" id="GO:0008168">
    <property type="term" value="F:methyltransferase activity"/>
    <property type="evidence" value="ECO:0007669"/>
    <property type="project" value="UniProtKB-KW"/>
</dbReference>
<dbReference type="PANTHER" id="PTHR43861">
    <property type="entry name" value="TRANS-ACONITATE 2-METHYLTRANSFERASE-RELATED"/>
    <property type="match status" value="1"/>
</dbReference>
<protein>
    <submittedName>
        <fullName evidence="4">Methyltransferase type 11</fullName>
    </submittedName>
</protein>
<dbReference type="EMBL" id="CP000473">
    <property type="protein sequence ID" value="ABJ84746.1"/>
    <property type="molecule type" value="Genomic_DNA"/>
</dbReference>
<dbReference type="Pfam" id="PF13649">
    <property type="entry name" value="Methyltransf_25"/>
    <property type="match status" value="1"/>
</dbReference>
<dbReference type="InterPro" id="IPR029063">
    <property type="entry name" value="SAM-dependent_MTases_sf"/>
</dbReference>
<keyword evidence="1 4" id="KW-0489">Methyltransferase</keyword>
<dbReference type="PANTHER" id="PTHR43861:SF1">
    <property type="entry name" value="TRANS-ACONITATE 2-METHYLTRANSFERASE"/>
    <property type="match status" value="1"/>
</dbReference>
<organism evidence="4">
    <name type="scientific">Solibacter usitatus (strain Ellin6076)</name>
    <dbReference type="NCBI Taxonomy" id="234267"/>
    <lineage>
        <taxon>Bacteria</taxon>
        <taxon>Pseudomonadati</taxon>
        <taxon>Acidobacteriota</taxon>
        <taxon>Terriglobia</taxon>
        <taxon>Bryobacterales</taxon>
        <taxon>Solibacteraceae</taxon>
        <taxon>Candidatus Solibacter</taxon>
    </lineage>
</organism>